<gene>
    <name evidence="1" type="primary">28952223</name>
</gene>
<proteinExistence type="predicted"/>
<accession>A0A0D2Y3B8</accession>
<dbReference type="VEuPathDB" id="FungiDB:FOXG_10769"/>
<protein>
    <submittedName>
        <fullName evidence="1">Uncharacterized protein</fullName>
    </submittedName>
</protein>
<reference evidence="2" key="1">
    <citation type="journal article" date="2012" name="Mol. Plant Microbe Interact.">
        <title>A highly conserved effector in Fusarium oxysporum is required for full virulence on Arabidopsis.</title>
        <authorList>
            <person name="Thatcher L.F."/>
            <person name="Gardiner D.M."/>
            <person name="Kazan K."/>
            <person name="Manners J."/>
        </authorList>
    </citation>
    <scope>NUCLEOTIDE SEQUENCE [LARGE SCALE GENOMIC DNA]</scope>
    <source>
        <strain evidence="2">Fo5176</strain>
    </source>
</reference>
<dbReference type="AlphaFoldDB" id="A0A0D2Y3B8"/>
<name>A0A0D2Y3B8_FUSOF</name>
<sequence length="148" mass="16222">MGSKRVQRAQIPQSWWWLSEHQKWWPPAVLVVVRVSTEDESSVAEVVAVAGSVVIDEVGIWESDVAVAVEVRDSEMIEDRSVVEDSAIEVAVEISVEAESVASVEVVPPIAVDDDFGLHGPACPLPQSASAMNVREKRVAFMVLKFVR</sequence>
<organism evidence="1 2">
    <name type="scientific">Fusarium oxysporum (strain Fo5176)</name>
    <name type="common">Fusarium vascular wilt</name>
    <dbReference type="NCBI Taxonomy" id="660025"/>
    <lineage>
        <taxon>Eukaryota</taxon>
        <taxon>Fungi</taxon>
        <taxon>Dikarya</taxon>
        <taxon>Ascomycota</taxon>
        <taxon>Pezizomycotina</taxon>
        <taxon>Sordariomycetes</taxon>
        <taxon>Hypocreomycetidae</taxon>
        <taxon>Hypocreales</taxon>
        <taxon>Nectriaceae</taxon>
        <taxon>Fusarium</taxon>
        <taxon>Fusarium oxysporum species complex</taxon>
    </lineage>
</organism>
<evidence type="ECO:0000313" key="1">
    <source>
        <dbReference type="EnsemblFungi" id="FOXG_10769P0"/>
    </source>
</evidence>
<evidence type="ECO:0000313" key="2">
    <source>
        <dbReference type="Proteomes" id="UP000002489"/>
    </source>
</evidence>
<dbReference type="Proteomes" id="UP000002489">
    <property type="component" value="Unassembled WGS sequence"/>
</dbReference>
<reference evidence="1" key="2">
    <citation type="submission" date="2025-08" db="UniProtKB">
        <authorList>
            <consortium name="EnsemblFungi"/>
        </authorList>
    </citation>
    <scope>IDENTIFICATION</scope>
    <source>
        <strain evidence="1">4287 / CBS 123668 / FGSC 9935 / NRRL 34936</strain>
    </source>
</reference>
<dbReference type="EnsemblFungi" id="FOXG_10769T0">
    <property type="protein sequence ID" value="FOXG_10769P0"/>
    <property type="gene ID" value="FOXG_10769"/>
</dbReference>